<keyword evidence="1" id="KW-0472">Membrane</keyword>
<evidence type="ECO:0000256" key="1">
    <source>
        <dbReference type="SAM" id="Phobius"/>
    </source>
</evidence>
<dbReference type="InterPro" id="IPR010640">
    <property type="entry name" value="Low_temperature_requirement_A"/>
</dbReference>
<reference evidence="3" key="1">
    <citation type="submission" date="2015-04" db="EMBL/GenBank/DDBJ databases">
        <authorList>
            <person name="Schardt J."/>
            <person name="Mueller-Herbst S."/>
            <person name="Scherer S."/>
            <person name="Huptas C."/>
        </authorList>
    </citation>
    <scope>NUCLEOTIDE SEQUENCE [LARGE SCALE GENOMIC DNA]</scope>
    <source>
        <strain evidence="3">Kiel-L1</strain>
    </source>
</reference>
<gene>
    <name evidence="2" type="ORF">UR08_07425</name>
</gene>
<dbReference type="EMBL" id="LARY01000002">
    <property type="protein sequence ID" value="RDX00804.1"/>
    <property type="molecule type" value="Genomic_DNA"/>
</dbReference>
<organism evidence="2 3">
    <name type="scientific">Listeria kieliensis</name>
    <dbReference type="NCBI Taxonomy" id="1621700"/>
    <lineage>
        <taxon>Bacteria</taxon>
        <taxon>Bacillati</taxon>
        <taxon>Bacillota</taxon>
        <taxon>Bacilli</taxon>
        <taxon>Bacillales</taxon>
        <taxon>Listeriaceae</taxon>
        <taxon>Listeria</taxon>
    </lineage>
</organism>
<dbReference type="PANTHER" id="PTHR36840:SF1">
    <property type="entry name" value="BLL5714 PROTEIN"/>
    <property type="match status" value="1"/>
</dbReference>
<keyword evidence="1" id="KW-1133">Transmembrane helix</keyword>
<feature type="transmembrane region" description="Helical" evidence="1">
    <location>
        <begin position="266"/>
        <end position="288"/>
    </location>
</feature>
<dbReference type="Proteomes" id="UP000257055">
    <property type="component" value="Unassembled WGS sequence"/>
</dbReference>
<feature type="transmembrane region" description="Helical" evidence="1">
    <location>
        <begin position="294"/>
        <end position="314"/>
    </location>
</feature>
<accession>A0A3D8TQC4</accession>
<comment type="caution">
    <text evidence="2">The sequence shown here is derived from an EMBL/GenBank/DDBJ whole genome shotgun (WGS) entry which is preliminary data.</text>
</comment>
<proteinExistence type="predicted"/>
<feature type="transmembrane region" description="Helical" evidence="1">
    <location>
        <begin position="137"/>
        <end position="158"/>
    </location>
</feature>
<feature type="transmembrane region" description="Helical" evidence="1">
    <location>
        <begin position="348"/>
        <end position="369"/>
    </location>
</feature>
<feature type="transmembrane region" description="Helical" evidence="1">
    <location>
        <begin position="12"/>
        <end position="35"/>
    </location>
</feature>
<protein>
    <submittedName>
        <fullName evidence="2">Low temperature requirement protein A</fullName>
    </submittedName>
</protein>
<feature type="transmembrane region" description="Helical" evidence="1">
    <location>
        <begin position="225"/>
        <end position="245"/>
    </location>
</feature>
<feature type="transmembrane region" description="Helical" evidence="1">
    <location>
        <begin position="47"/>
        <end position="69"/>
    </location>
</feature>
<dbReference type="Pfam" id="PF06772">
    <property type="entry name" value="LtrA"/>
    <property type="match status" value="1"/>
</dbReference>
<dbReference type="PANTHER" id="PTHR36840">
    <property type="entry name" value="BLL5714 PROTEIN"/>
    <property type="match status" value="1"/>
</dbReference>
<keyword evidence="3" id="KW-1185">Reference proteome</keyword>
<feature type="transmembrane region" description="Helical" evidence="1">
    <location>
        <begin position="81"/>
        <end position="99"/>
    </location>
</feature>
<evidence type="ECO:0000313" key="2">
    <source>
        <dbReference type="EMBL" id="RDX00804.1"/>
    </source>
</evidence>
<sequence length="379" mass="43742">MMKKQIFEERKVSWLELFFDLIFVTAVSSTTHLFVTIDHHPEHTLLYFGEYLLMVTPMFWAWVGQTMFYNRFGKKISHPELFMLSQMFFLILMTASFDLEFADTFYTFIIGYAGIRLFTVIQYFTAAKKYSAEQKQVANLLGRLFLVGILISLSAIFFEGNSRFFIMYAGIFLDILLPLLNGKKLQKVPVHFPHLAERFGLFVIITFGETIVAITSILAEKVTDPYTLLYVFLSFVIIAILWASYFHSFEHVVDQNRATNGQVFLYGHYFIIIAIMMLAANIHLLFLGHLNKSLLLLFLYGSVALFFLSKQVVFGLHKKAEIEFSIWKEMGLVGLLACFYLLNQLTSLPLITSLLSILICALLDLMIRFQSSKLVRKRS</sequence>
<keyword evidence="1" id="KW-0812">Transmembrane</keyword>
<evidence type="ECO:0000313" key="3">
    <source>
        <dbReference type="Proteomes" id="UP000257055"/>
    </source>
</evidence>
<dbReference type="AlphaFoldDB" id="A0A3D8TQC4"/>
<feature type="transmembrane region" description="Helical" evidence="1">
    <location>
        <begin position="105"/>
        <end position="125"/>
    </location>
</feature>
<feature type="transmembrane region" description="Helical" evidence="1">
    <location>
        <begin position="201"/>
        <end position="219"/>
    </location>
</feature>
<name>A0A3D8TQC4_9LIST</name>